<keyword evidence="1" id="KW-1133">Transmembrane helix</keyword>
<evidence type="ECO:0000313" key="3">
    <source>
        <dbReference type="Proteomes" id="UP001501166"/>
    </source>
</evidence>
<gene>
    <name evidence="2" type="ORF">GCM10008932_10090</name>
</gene>
<protein>
    <submittedName>
        <fullName evidence="2">MptD family putative ECF transporter S component</fullName>
    </submittedName>
</protein>
<keyword evidence="3" id="KW-1185">Reference proteome</keyword>
<comment type="caution">
    <text evidence="2">The sequence shown here is derived from an EMBL/GenBank/DDBJ whole genome shotgun (WGS) entry which is preliminary data.</text>
</comment>
<dbReference type="RefSeq" id="WP_343754525.1">
    <property type="nucleotide sequence ID" value="NZ_BAAACW010000061.1"/>
</dbReference>
<dbReference type="Proteomes" id="UP001501166">
    <property type="component" value="Unassembled WGS sequence"/>
</dbReference>
<organism evidence="2 3">
    <name type="scientific">Alkalibacterium iburiense</name>
    <dbReference type="NCBI Taxonomy" id="290589"/>
    <lineage>
        <taxon>Bacteria</taxon>
        <taxon>Bacillati</taxon>
        <taxon>Bacillota</taxon>
        <taxon>Bacilli</taxon>
        <taxon>Lactobacillales</taxon>
        <taxon>Carnobacteriaceae</taxon>
        <taxon>Alkalibacterium</taxon>
    </lineage>
</organism>
<feature type="transmembrane region" description="Helical" evidence="1">
    <location>
        <begin position="69"/>
        <end position="85"/>
    </location>
</feature>
<proteinExistence type="predicted"/>
<dbReference type="Pfam" id="PF09605">
    <property type="entry name" value="Trep_Strep"/>
    <property type="match status" value="1"/>
</dbReference>
<feature type="transmembrane region" description="Helical" evidence="1">
    <location>
        <begin position="160"/>
        <end position="187"/>
    </location>
</feature>
<keyword evidence="1" id="KW-0812">Transmembrane</keyword>
<dbReference type="InterPro" id="IPR011733">
    <property type="entry name" value="CHP02185_IM"/>
</dbReference>
<feature type="transmembrane region" description="Helical" evidence="1">
    <location>
        <begin position="45"/>
        <end position="64"/>
    </location>
</feature>
<reference evidence="2 3" key="1">
    <citation type="journal article" date="2019" name="Int. J. Syst. Evol. Microbiol.">
        <title>The Global Catalogue of Microorganisms (GCM) 10K type strain sequencing project: providing services to taxonomists for standard genome sequencing and annotation.</title>
        <authorList>
            <consortium name="The Broad Institute Genomics Platform"/>
            <consortium name="The Broad Institute Genome Sequencing Center for Infectious Disease"/>
            <person name="Wu L."/>
            <person name="Ma J."/>
        </authorList>
    </citation>
    <scope>NUCLEOTIDE SEQUENCE [LARGE SCALE GENOMIC DNA]</scope>
    <source>
        <strain evidence="2 3">JCM 12662</strain>
    </source>
</reference>
<evidence type="ECO:0000313" key="2">
    <source>
        <dbReference type="EMBL" id="GAA0359452.1"/>
    </source>
</evidence>
<dbReference type="EMBL" id="BAAACW010000061">
    <property type="protein sequence ID" value="GAA0359452.1"/>
    <property type="molecule type" value="Genomic_DNA"/>
</dbReference>
<keyword evidence="1" id="KW-0472">Membrane</keyword>
<evidence type="ECO:0000256" key="1">
    <source>
        <dbReference type="SAM" id="Phobius"/>
    </source>
</evidence>
<feature type="transmembrane region" description="Helical" evidence="1">
    <location>
        <begin position="21"/>
        <end position="39"/>
    </location>
</feature>
<dbReference type="NCBIfam" id="TIGR02185">
    <property type="entry name" value="Trep_Strep"/>
    <property type="match status" value="1"/>
</dbReference>
<sequence>MKRKRKRGIHIPQLISIGVYTALYFVTVGISAMFTVFLVPGYSFIFIPIVSALLAGTVFSLMVAKVPQFGAITIMASIMGLFFFLSGRFPFALFPSIGFGLLADAIAYAFKYRSKKGLLLSYVVFSYGTIGPILPFFFLPEFYAQDLVDRGRDMTYIEGAFANISGNTAVIIGVSILVAAIIGGLFGQRMMKKHFEKAGIV</sequence>
<feature type="transmembrane region" description="Helical" evidence="1">
    <location>
        <begin position="117"/>
        <end position="140"/>
    </location>
</feature>
<name>A0ABN0XAL1_9LACT</name>
<feature type="transmembrane region" description="Helical" evidence="1">
    <location>
        <begin position="91"/>
        <end position="110"/>
    </location>
</feature>
<accession>A0ABN0XAL1</accession>